<dbReference type="InterPro" id="IPR004843">
    <property type="entry name" value="Calcineurin-like_PHP"/>
</dbReference>
<evidence type="ECO:0000259" key="3">
    <source>
        <dbReference type="Pfam" id="PF02872"/>
    </source>
</evidence>
<gene>
    <name evidence="4" type="ORF">GE115_09375</name>
</gene>
<dbReference type="Pfam" id="PF02872">
    <property type="entry name" value="5_nucleotid_C"/>
    <property type="match status" value="1"/>
</dbReference>
<keyword evidence="1" id="KW-0732">Signal</keyword>
<evidence type="ECO:0000313" key="4">
    <source>
        <dbReference type="EMBL" id="MRG60079.1"/>
    </source>
</evidence>
<feature type="domain" description="Calcineurin-like phosphoesterase" evidence="2">
    <location>
        <begin position="88"/>
        <end position="301"/>
    </location>
</feature>
<dbReference type="Proteomes" id="UP000431080">
    <property type="component" value="Unassembled WGS sequence"/>
</dbReference>
<keyword evidence="5" id="KW-1185">Reference proteome</keyword>
<dbReference type="Gene3D" id="3.90.780.10">
    <property type="entry name" value="5'-Nucleotidase, C-terminal domain"/>
    <property type="match status" value="1"/>
</dbReference>
<evidence type="ECO:0000256" key="1">
    <source>
        <dbReference type="ARBA" id="ARBA00022729"/>
    </source>
</evidence>
<dbReference type="PANTHER" id="PTHR11575:SF24">
    <property type="entry name" value="5'-NUCLEOTIDASE"/>
    <property type="match status" value="1"/>
</dbReference>
<comment type="caution">
    <text evidence="4">The sequence shown here is derived from an EMBL/GenBank/DDBJ whole genome shotgun (WGS) entry which is preliminary data.</text>
</comment>
<sequence length="794" mass="82833">MSRFQRAFTEALPGFNAAAYADRTAPRSRLAPRAAIRRLRGVRRRVMHRRTAGRLTGVAAATAGALAIGLFAPTPAFAADEVTINLVTVNDFHGRIKQDGTAAGAARLSTAVEDIRTANPNTIFAAAGDLIGASTFESFILDDEPTIEALNEAGLEVSAAGNHEFDQGWADLEGRVQGLADWEYIAANVFHRGTDDTALAESWTKDVDGVTVGFVGAVTEELPSLVSPSGIAELEVRGIVDSVNAAADRLTANGADVVVLLVHEGAATTSIASATDPNTAFGRIVGGVDADVDAIVSGHTHLAYNHVIDGRPVISSGQYGEKFSNMTIVFDKDTDAIVSMQNVTVNTSTPVPNTNPTQYTYYAAPDPVVTDLLAPYLAEADVLGAQPLGTATTPLTRGVQLAVDANGNPLPGTTAELRGAESTLGNFVADVQYWKANQDGQVDIAFMNPGGLRANIDAGEVTYREAANVQPFANSLFTQTLTGAQVKQVLEEQWQPAGSSRPFLKLGVNQGLEYTFDASLPVGSRITSVTLHGVPLDPAAEYRVVANSFLAAGGDNFFTLGKGTGRADSGIIDLSSMVEWFEEFGTAAADPVQRSVGVHLSAPDADGYDAGDALTIDLSSLDFSSGGTGGEVVVTLGGVELGRSAIDTSLVQLTDEFGRASIATEIPEGLYGPQELVVSVPSTGTEVALTVELNAEPVDTSAIGIASALLTTSKKPVSYSGIVWSANGTAPVGTVEITDRGRVLATVELTAASNGRFSADLGTLSRGLHLLRAEFTGASGYDDTRSLPFPVLVF</sequence>
<dbReference type="GO" id="GO:0008768">
    <property type="term" value="F:UDP-sugar diphosphatase activity"/>
    <property type="evidence" value="ECO:0007669"/>
    <property type="project" value="TreeGrafter"/>
</dbReference>
<dbReference type="GO" id="GO:0005975">
    <property type="term" value="P:carbohydrate metabolic process"/>
    <property type="evidence" value="ECO:0007669"/>
    <property type="project" value="UniProtKB-ARBA"/>
</dbReference>
<dbReference type="InterPro" id="IPR008334">
    <property type="entry name" value="5'-Nucleotdase_C"/>
</dbReference>
<accession>A0A6I2F649</accession>
<dbReference type="GO" id="GO:0008253">
    <property type="term" value="F:5'-nucleotidase activity"/>
    <property type="evidence" value="ECO:0007669"/>
    <property type="project" value="TreeGrafter"/>
</dbReference>
<dbReference type="PANTHER" id="PTHR11575">
    <property type="entry name" value="5'-NUCLEOTIDASE-RELATED"/>
    <property type="match status" value="1"/>
</dbReference>
<protein>
    <submittedName>
        <fullName evidence="4">Bifunctional metallophosphatase/5'-nucleotidase</fullName>
    </submittedName>
</protein>
<organism evidence="4 5">
    <name type="scientific">Agromyces agglutinans</name>
    <dbReference type="NCBI Taxonomy" id="2662258"/>
    <lineage>
        <taxon>Bacteria</taxon>
        <taxon>Bacillati</taxon>
        <taxon>Actinomycetota</taxon>
        <taxon>Actinomycetes</taxon>
        <taxon>Micrococcales</taxon>
        <taxon>Microbacteriaceae</taxon>
        <taxon>Agromyces</taxon>
    </lineage>
</organism>
<dbReference type="GO" id="GO:0009166">
    <property type="term" value="P:nucleotide catabolic process"/>
    <property type="evidence" value="ECO:0007669"/>
    <property type="project" value="InterPro"/>
</dbReference>
<dbReference type="EMBL" id="WJIF01000004">
    <property type="protein sequence ID" value="MRG60079.1"/>
    <property type="molecule type" value="Genomic_DNA"/>
</dbReference>
<dbReference type="InterPro" id="IPR029052">
    <property type="entry name" value="Metallo-depent_PP-like"/>
</dbReference>
<evidence type="ECO:0000313" key="5">
    <source>
        <dbReference type="Proteomes" id="UP000431080"/>
    </source>
</evidence>
<dbReference type="Gene3D" id="3.60.21.10">
    <property type="match status" value="1"/>
</dbReference>
<dbReference type="SUPFAM" id="SSF56300">
    <property type="entry name" value="Metallo-dependent phosphatases"/>
    <property type="match status" value="1"/>
</dbReference>
<proteinExistence type="predicted"/>
<dbReference type="InterPro" id="IPR013783">
    <property type="entry name" value="Ig-like_fold"/>
</dbReference>
<name>A0A6I2F649_9MICO</name>
<dbReference type="PRINTS" id="PR01607">
    <property type="entry name" value="APYRASEFAMLY"/>
</dbReference>
<dbReference type="SUPFAM" id="SSF55816">
    <property type="entry name" value="5'-nucleotidase (syn. UDP-sugar hydrolase), C-terminal domain"/>
    <property type="match status" value="1"/>
</dbReference>
<dbReference type="Gene3D" id="2.60.40.10">
    <property type="entry name" value="Immunoglobulins"/>
    <property type="match status" value="1"/>
</dbReference>
<reference evidence="4 5" key="1">
    <citation type="submission" date="2019-10" db="EMBL/GenBank/DDBJ databases">
        <authorList>
            <person name="Nie G."/>
            <person name="Ming H."/>
            <person name="Yi B."/>
        </authorList>
    </citation>
    <scope>NUCLEOTIDE SEQUENCE [LARGE SCALE GENOMIC DNA]</scope>
    <source>
        <strain evidence="4 5">CFH 90414</strain>
    </source>
</reference>
<evidence type="ECO:0000259" key="2">
    <source>
        <dbReference type="Pfam" id="PF00149"/>
    </source>
</evidence>
<feature type="domain" description="5'-Nucleotidase C-terminal" evidence="3">
    <location>
        <begin position="416"/>
        <end position="558"/>
    </location>
</feature>
<dbReference type="InterPro" id="IPR036907">
    <property type="entry name" value="5'-Nucleotdase_C_sf"/>
</dbReference>
<dbReference type="GO" id="GO:0030288">
    <property type="term" value="C:outer membrane-bounded periplasmic space"/>
    <property type="evidence" value="ECO:0007669"/>
    <property type="project" value="TreeGrafter"/>
</dbReference>
<dbReference type="InterPro" id="IPR006179">
    <property type="entry name" value="5_nucleotidase/apyrase"/>
</dbReference>
<dbReference type="Pfam" id="PF00149">
    <property type="entry name" value="Metallophos"/>
    <property type="match status" value="1"/>
</dbReference>
<dbReference type="AlphaFoldDB" id="A0A6I2F649"/>